<dbReference type="SUPFAM" id="SSF161098">
    <property type="entry name" value="MetI-like"/>
    <property type="match status" value="1"/>
</dbReference>
<dbReference type="Proteomes" id="UP000325289">
    <property type="component" value="Unassembled WGS sequence"/>
</dbReference>
<dbReference type="RefSeq" id="WP_149756793.1">
    <property type="nucleotide sequence ID" value="NZ_FOMS01000009.1"/>
</dbReference>
<evidence type="ECO:0000256" key="6">
    <source>
        <dbReference type="RuleBase" id="RU363032"/>
    </source>
</evidence>
<dbReference type="Gene3D" id="1.10.3720.10">
    <property type="entry name" value="MetI-like"/>
    <property type="match status" value="1"/>
</dbReference>
<feature type="domain" description="ABC transmembrane type-1" evidence="7">
    <location>
        <begin position="244"/>
        <end position="428"/>
    </location>
</feature>
<proteinExistence type="inferred from homology"/>
<feature type="transmembrane region" description="Helical" evidence="6">
    <location>
        <begin position="410"/>
        <end position="431"/>
    </location>
</feature>
<evidence type="ECO:0000256" key="5">
    <source>
        <dbReference type="ARBA" id="ARBA00023136"/>
    </source>
</evidence>
<protein>
    <submittedName>
        <fullName evidence="8">Phosphonate transport system permease protein</fullName>
    </submittedName>
</protein>
<keyword evidence="9" id="KW-1185">Reference proteome</keyword>
<reference evidence="8 9" key="1">
    <citation type="submission" date="2016-10" db="EMBL/GenBank/DDBJ databases">
        <authorList>
            <person name="Varghese N."/>
            <person name="Submissions S."/>
        </authorList>
    </citation>
    <scope>NUCLEOTIDE SEQUENCE [LARGE SCALE GENOMIC DNA]</scope>
    <source>
        <strain evidence="9">YIM D21,KCTC 23444,ACCC 10710</strain>
    </source>
</reference>
<dbReference type="PROSITE" id="PS50928">
    <property type="entry name" value="ABC_TM1"/>
    <property type="match status" value="1"/>
</dbReference>
<evidence type="ECO:0000313" key="8">
    <source>
        <dbReference type="EMBL" id="SFE37722.1"/>
    </source>
</evidence>
<evidence type="ECO:0000256" key="1">
    <source>
        <dbReference type="ARBA" id="ARBA00004651"/>
    </source>
</evidence>
<dbReference type="PANTHER" id="PTHR30043:SF9">
    <property type="entry name" value="PHOSPHONATES TRANSPORT SYSTEM PERMEASE PROTEIN"/>
    <property type="match status" value="1"/>
</dbReference>
<dbReference type="GO" id="GO:0005886">
    <property type="term" value="C:plasma membrane"/>
    <property type="evidence" value="ECO:0007669"/>
    <property type="project" value="UniProtKB-SubCell"/>
</dbReference>
<organism evidence="8 9">
    <name type="scientific">Roseivivax sediminis</name>
    <dbReference type="NCBI Taxonomy" id="936889"/>
    <lineage>
        <taxon>Bacteria</taxon>
        <taxon>Pseudomonadati</taxon>
        <taxon>Pseudomonadota</taxon>
        <taxon>Alphaproteobacteria</taxon>
        <taxon>Rhodobacterales</taxon>
        <taxon>Roseobacteraceae</taxon>
        <taxon>Roseivivax</taxon>
    </lineage>
</organism>
<dbReference type="CDD" id="cd06261">
    <property type="entry name" value="TM_PBP2"/>
    <property type="match status" value="1"/>
</dbReference>
<feature type="transmembrane region" description="Helical" evidence="6">
    <location>
        <begin position="21"/>
        <end position="42"/>
    </location>
</feature>
<dbReference type="Pfam" id="PF00528">
    <property type="entry name" value="BPD_transp_1"/>
    <property type="match status" value="1"/>
</dbReference>
<keyword evidence="4 6" id="KW-1133">Transmembrane helix</keyword>
<dbReference type="InterPro" id="IPR005769">
    <property type="entry name" value="PhnE/PtxC"/>
</dbReference>
<dbReference type="EMBL" id="FOMS01000009">
    <property type="protein sequence ID" value="SFE37722.1"/>
    <property type="molecule type" value="Genomic_DNA"/>
</dbReference>
<dbReference type="AlphaFoldDB" id="A0A1I2A166"/>
<evidence type="ECO:0000313" key="9">
    <source>
        <dbReference type="Proteomes" id="UP000325289"/>
    </source>
</evidence>
<evidence type="ECO:0000256" key="2">
    <source>
        <dbReference type="ARBA" id="ARBA00022448"/>
    </source>
</evidence>
<dbReference type="OrthoDB" id="7820570at2"/>
<gene>
    <name evidence="8" type="ORF">SAMN04515678_10951</name>
</gene>
<dbReference type="GO" id="GO:0015416">
    <property type="term" value="F:ABC-type phosphonate transporter activity"/>
    <property type="evidence" value="ECO:0007669"/>
    <property type="project" value="InterPro"/>
</dbReference>
<sequence length="439" mass="48814">MQGTASHARYAAAEALLSRKRLMAFLVPGVVLAYLVYIFFAFDIPGLAQRADLENGRTLIRDAYSYKTHVTRDNRSGDVSVSIEGERKGDYPEGTAPEWVALGEETVVTLPRGHEVRFLPGNALVYDFPEGDPRADIEARIEDREVVTDIGEALPDHVSLSSSRLNITTEAGRVSLTNNRTEVFRYFTGWELFFFTLDSPYHGHSFWSIAFGERIDSERTNIAGAVSDFWNNAMWRHKDVAWAIFETILMAFLGTAGAALIALPLAFVAARNFSRLWAARFGVRRIFDFVRGVDGLIWTIVLSRAFGPGPLTGALAILLTDTGTFGKLFSETLENVDSKQIEGVQSTGAKKLQRYRFGVIPQVIPVFLSQALYMLESNTRSATIIGAITGGGIGLLLTQAIITQKDWEEVTYYIVLIILMVMFMDSASSWLRNKLIRGE</sequence>
<feature type="transmembrane region" description="Helical" evidence="6">
    <location>
        <begin position="248"/>
        <end position="270"/>
    </location>
</feature>
<feature type="transmembrane region" description="Helical" evidence="6">
    <location>
        <begin position="381"/>
        <end position="398"/>
    </location>
</feature>
<name>A0A1I2A166_9RHOB</name>
<evidence type="ECO:0000259" key="7">
    <source>
        <dbReference type="PROSITE" id="PS50928"/>
    </source>
</evidence>
<keyword evidence="2 6" id="KW-0813">Transport</keyword>
<dbReference type="PANTHER" id="PTHR30043">
    <property type="entry name" value="PHOSPHONATES TRANSPORT SYSTEM PERMEASE PROTEIN"/>
    <property type="match status" value="1"/>
</dbReference>
<evidence type="ECO:0000256" key="4">
    <source>
        <dbReference type="ARBA" id="ARBA00022989"/>
    </source>
</evidence>
<dbReference type="InterPro" id="IPR035906">
    <property type="entry name" value="MetI-like_sf"/>
</dbReference>
<comment type="subcellular location">
    <subcellularLocation>
        <location evidence="1 6">Cell membrane</location>
        <topology evidence="1 6">Multi-pass membrane protein</topology>
    </subcellularLocation>
</comment>
<keyword evidence="3 6" id="KW-0812">Transmembrane</keyword>
<evidence type="ECO:0000256" key="3">
    <source>
        <dbReference type="ARBA" id="ARBA00022692"/>
    </source>
</evidence>
<accession>A0A1I2A166</accession>
<dbReference type="InterPro" id="IPR000515">
    <property type="entry name" value="MetI-like"/>
</dbReference>
<comment type="similarity">
    <text evidence="6">Belongs to the binding-protein-dependent transport system permease family.</text>
</comment>
<dbReference type="NCBIfam" id="TIGR01097">
    <property type="entry name" value="PhnE"/>
    <property type="match status" value="1"/>
</dbReference>
<keyword evidence="5 6" id="KW-0472">Membrane</keyword>